<keyword evidence="4 7" id="KW-0812">Transmembrane</keyword>
<dbReference type="InterPro" id="IPR032818">
    <property type="entry name" value="DedA-like"/>
</dbReference>
<comment type="subcellular location">
    <subcellularLocation>
        <location evidence="7">Cell inner membrane</location>
        <topology evidence="7">Multi-pass membrane protein</topology>
    </subcellularLocation>
    <subcellularLocation>
        <location evidence="1">Cell membrane</location>
        <topology evidence="1">Multi-pass membrane protein</topology>
    </subcellularLocation>
</comment>
<name>A0A0H3FWR6_KLEAK</name>
<dbReference type="HOGENOM" id="CLU_044208_3_1_6"/>
<dbReference type="EMBL" id="CP002824">
    <property type="protein sequence ID" value="AEG99021.1"/>
    <property type="molecule type" value="Genomic_DNA"/>
</dbReference>
<dbReference type="OrthoDB" id="9780918at2"/>
<evidence type="ECO:0000256" key="4">
    <source>
        <dbReference type="ARBA" id="ARBA00022692"/>
    </source>
</evidence>
<keyword evidence="6 7" id="KW-0472">Membrane</keyword>
<feature type="transmembrane region" description="Helical" evidence="7">
    <location>
        <begin position="15"/>
        <end position="38"/>
    </location>
</feature>
<dbReference type="PANTHER" id="PTHR30353:SF15">
    <property type="entry name" value="INNER MEMBRANE PROTEIN YABI"/>
    <property type="match status" value="1"/>
</dbReference>
<dbReference type="GeneID" id="93312295"/>
<dbReference type="PATRIC" id="fig|1028307.3.peg.4104"/>
<dbReference type="InterPro" id="IPR032816">
    <property type="entry name" value="VTT_dom"/>
</dbReference>
<accession>A0A0H3FWR6</accession>
<dbReference type="PANTHER" id="PTHR30353">
    <property type="entry name" value="INNER MEMBRANE PROTEIN DEDA-RELATED"/>
    <property type="match status" value="1"/>
</dbReference>
<feature type="transmembrane region" description="Helical" evidence="7">
    <location>
        <begin position="58"/>
        <end position="77"/>
    </location>
</feature>
<keyword evidence="10" id="KW-1185">Reference proteome</keyword>
<organism evidence="9 10">
    <name type="scientific">Klebsiella aerogenes (strain ATCC 13048 / DSM 30053 / CCUG 1429 / JCM 1235 / KCTC 2190 / NBRC 13534 / NCIMB 10102 / NCTC 10006 / CDC 819-56)</name>
    <name type="common">Enterobacter aerogenes</name>
    <dbReference type="NCBI Taxonomy" id="1028307"/>
    <lineage>
        <taxon>Bacteria</taxon>
        <taxon>Pseudomonadati</taxon>
        <taxon>Pseudomonadota</taxon>
        <taxon>Gammaproteobacteria</taxon>
        <taxon>Enterobacterales</taxon>
        <taxon>Enterobacteriaceae</taxon>
        <taxon>Klebsiella/Raoultella group</taxon>
        <taxon>Klebsiella</taxon>
    </lineage>
</organism>
<gene>
    <name evidence="9" type="ordered locus">EAE_20570</name>
</gene>
<dbReference type="Pfam" id="PF09335">
    <property type="entry name" value="VTT_dom"/>
    <property type="match status" value="1"/>
</dbReference>
<dbReference type="eggNOG" id="COG0586">
    <property type="taxonomic scope" value="Bacteria"/>
</dbReference>
<keyword evidence="3" id="KW-1003">Cell membrane</keyword>
<evidence type="ECO:0000313" key="10">
    <source>
        <dbReference type="Proteomes" id="UP000008881"/>
    </source>
</evidence>
<dbReference type="GO" id="GO:0005886">
    <property type="term" value="C:plasma membrane"/>
    <property type="evidence" value="ECO:0007669"/>
    <property type="project" value="UniProtKB-SubCell"/>
</dbReference>
<evidence type="ECO:0000256" key="5">
    <source>
        <dbReference type="ARBA" id="ARBA00022989"/>
    </source>
</evidence>
<feature type="domain" description="VTT" evidence="8">
    <location>
        <begin position="38"/>
        <end position="160"/>
    </location>
</feature>
<comment type="similarity">
    <text evidence="2 7">Belongs to the DedA family.</text>
</comment>
<evidence type="ECO:0000256" key="7">
    <source>
        <dbReference type="RuleBase" id="RU367016"/>
    </source>
</evidence>
<evidence type="ECO:0000256" key="6">
    <source>
        <dbReference type="ARBA" id="ARBA00023136"/>
    </source>
</evidence>
<comment type="caution">
    <text evidence="7">Lacks conserved residue(s) required for the propagation of feature annotation.</text>
</comment>
<evidence type="ECO:0000259" key="8">
    <source>
        <dbReference type="Pfam" id="PF09335"/>
    </source>
</evidence>
<sequence>MELIISLIERAQSHYSLVLLIVFLLTFSKSCALISFVIPGTSGLLVLGALASTSIGHFLLMWLSASLGAIGGFWLSWQIGRRYQHHLQRLRWLSAERVLRSQLFLRRHGGWAVFFGRFLSPLRATLPLVTGASGTSLWRFQIANVASGLLWPFILLAPGAFSLSFW</sequence>
<dbReference type="RefSeq" id="WP_015705619.1">
    <property type="nucleotide sequence ID" value="NC_015663.1"/>
</dbReference>
<evidence type="ECO:0000256" key="2">
    <source>
        <dbReference type="ARBA" id="ARBA00010792"/>
    </source>
</evidence>
<dbReference type="AlphaFoldDB" id="A0A0H3FWR6"/>
<reference evidence="9 10" key="1">
    <citation type="journal article" date="2012" name="J. Bacteriol.">
        <title>Complete genome sequence of Enterobacter aerogenes KCTC 2190.</title>
        <authorList>
            <person name="Shin S.H."/>
            <person name="Kim S."/>
            <person name="Kim J.Y."/>
            <person name="Lee S."/>
            <person name="Um Y."/>
            <person name="Oh M.K."/>
            <person name="Kim Y.R."/>
            <person name="Lee J."/>
            <person name="Yang K.S."/>
        </authorList>
    </citation>
    <scope>NUCLEOTIDE SEQUENCE [LARGE SCALE GENOMIC DNA]</scope>
    <source>
        <strain evidence="9 10">KCTC 2190</strain>
    </source>
</reference>
<evidence type="ECO:0000313" key="9">
    <source>
        <dbReference type="EMBL" id="AEG99021.1"/>
    </source>
</evidence>
<evidence type="ECO:0000256" key="1">
    <source>
        <dbReference type="ARBA" id="ARBA00004651"/>
    </source>
</evidence>
<keyword evidence="5 7" id="KW-1133">Transmembrane helix</keyword>
<evidence type="ECO:0000256" key="3">
    <source>
        <dbReference type="ARBA" id="ARBA00022475"/>
    </source>
</evidence>
<protein>
    <submittedName>
        <fullName evidence="9">DedA family protein</fullName>
    </submittedName>
</protein>
<proteinExistence type="inferred from homology"/>
<feature type="transmembrane region" description="Helical" evidence="7">
    <location>
        <begin position="142"/>
        <end position="165"/>
    </location>
</feature>
<dbReference type="KEGG" id="eae:EAE_20570"/>
<keyword evidence="7" id="KW-0997">Cell inner membrane</keyword>
<dbReference type="Proteomes" id="UP000008881">
    <property type="component" value="Chromosome"/>
</dbReference>